<dbReference type="PANTHER" id="PTHR33154">
    <property type="entry name" value="TRANSCRIPTIONAL REGULATOR, ARSR FAMILY"/>
    <property type="match status" value="1"/>
</dbReference>
<dbReference type="InterPro" id="IPR036390">
    <property type="entry name" value="WH_DNA-bd_sf"/>
</dbReference>
<dbReference type="CDD" id="cd00090">
    <property type="entry name" value="HTH_ARSR"/>
    <property type="match status" value="1"/>
</dbReference>
<proteinExistence type="predicted"/>
<feature type="domain" description="HTH arsR-type" evidence="5">
    <location>
        <begin position="8"/>
        <end position="103"/>
    </location>
</feature>
<dbReference type="EMBL" id="JAYXHS010000001">
    <property type="protein sequence ID" value="MEC5385013.1"/>
    <property type="molecule type" value="Genomic_DNA"/>
</dbReference>
<keyword evidence="7" id="KW-1185">Reference proteome</keyword>
<dbReference type="PRINTS" id="PR00778">
    <property type="entry name" value="HTHARSR"/>
</dbReference>
<reference evidence="6 7" key="1">
    <citation type="submission" date="2024-01" db="EMBL/GenBank/DDBJ databases">
        <title>Uliginosibacterium soil sp. nov.</title>
        <authorList>
            <person name="Lv Y."/>
        </authorList>
    </citation>
    <scope>NUCLEOTIDE SEQUENCE [LARGE SCALE GENOMIC DNA]</scope>
    <source>
        <strain evidence="6 7">H3</strain>
    </source>
</reference>
<comment type="caution">
    <text evidence="6">The sequence shown here is derived from an EMBL/GenBank/DDBJ whole genome shotgun (WGS) entry which is preliminary data.</text>
</comment>
<organism evidence="6 7">
    <name type="scientific">Uliginosibacterium silvisoli</name>
    <dbReference type="NCBI Taxonomy" id="3114758"/>
    <lineage>
        <taxon>Bacteria</taxon>
        <taxon>Pseudomonadati</taxon>
        <taxon>Pseudomonadota</taxon>
        <taxon>Betaproteobacteria</taxon>
        <taxon>Rhodocyclales</taxon>
        <taxon>Zoogloeaceae</taxon>
        <taxon>Uliginosibacterium</taxon>
    </lineage>
</organism>
<dbReference type="SUPFAM" id="SSF46785">
    <property type="entry name" value="Winged helix' DNA-binding domain"/>
    <property type="match status" value="1"/>
</dbReference>
<keyword evidence="1" id="KW-0059">Arsenical resistance</keyword>
<evidence type="ECO:0000313" key="6">
    <source>
        <dbReference type="EMBL" id="MEC5385013.1"/>
    </source>
</evidence>
<dbReference type="SMART" id="SM00418">
    <property type="entry name" value="HTH_ARSR"/>
    <property type="match status" value="1"/>
</dbReference>
<dbReference type="Pfam" id="PF01022">
    <property type="entry name" value="HTH_5"/>
    <property type="match status" value="1"/>
</dbReference>
<gene>
    <name evidence="6" type="ORF">VVD49_04720</name>
</gene>
<evidence type="ECO:0000256" key="2">
    <source>
        <dbReference type="ARBA" id="ARBA00023015"/>
    </source>
</evidence>
<dbReference type="InterPro" id="IPR011991">
    <property type="entry name" value="ArsR-like_HTH"/>
</dbReference>
<sequence>MNRDYSRAIPDGWRHMAQVFEALGDVHRQRLVLSFEPGERLNVGQLVEVSTLSRSTVSHHLKILRSAGVLASEKIGKEVYFWVNKDFLRGVFGDVSNYLEQHL</sequence>
<dbReference type="NCBIfam" id="NF033788">
    <property type="entry name" value="HTH_metalloreg"/>
    <property type="match status" value="1"/>
</dbReference>
<evidence type="ECO:0000256" key="4">
    <source>
        <dbReference type="ARBA" id="ARBA00023163"/>
    </source>
</evidence>
<evidence type="ECO:0000256" key="3">
    <source>
        <dbReference type="ARBA" id="ARBA00023125"/>
    </source>
</evidence>
<dbReference type="PROSITE" id="PS50987">
    <property type="entry name" value="HTH_ARSR_2"/>
    <property type="match status" value="1"/>
</dbReference>
<dbReference type="PANTHER" id="PTHR33154:SF18">
    <property type="entry name" value="ARSENICAL RESISTANCE OPERON REPRESSOR"/>
    <property type="match status" value="1"/>
</dbReference>
<evidence type="ECO:0000259" key="5">
    <source>
        <dbReference type="PROSITE" id="PS50987"/>
    </source>
</evidence>
<dbReference type="Proteomes" id="UP001331561">
    <property type="component" value="Unassembled WGS sequence"/>
</dbReference>
<evidence type="ECO:0000256" key="1">
    <source>
        <dbReference type="ARBA" id="ARBA00022849"/>
    </source>
</evidence>
<dbReference type="InterPro" id="IPR051081">
    <property type="entry name" value="HTH_MetalResp_TranReg"/>
</dbReference>
<name>A0ABU6JZT5_9RHOO</name>
<accession>A0ABU6JZT5</accession>
<dbReference type="InterPro" id="IPR001845">
    <property type="entry name" value="HTH_ArsR_DNA-bd_dom"/>
</dbReference>
<keyword evidence="4" id="KW-0804">Transcription</keyword>
<protein>
    <submittedName>
        <fullName evidence="6">Metalloregulator ArsR/SmtB family transcription factor</fullName>
    </submittedName>
</protein>
<keyword evidence="3" id="KW-0238">DNA-binding</keyword>
<dbReference type="InterPro" id="IPR036388">
    <property type="entry name" value="WH-like_DNA-bd_sf"/>
</dbReference>
<keyword evidence="2" id="KW-0805">Transcription regulation</keyword>
<evidence type="ECO:0000313" key="7">
    <source>
        <dbReference type="Proteomes" id="UP001331561"/>
    </source>
</evidence>
<dbReference type="Gene3D" id="1.10.10.10">
    <property type="entry name" value="Winged helix-like DNA-binding domain superfamily/Winged helix DNA-binding domain"/>
    <property type="match status" value="1"/>
</dbReference>
<dbReference type="RefSeq" id="WP_327597977.1">
    <property type="nucleotide sequence ID" value="NZ_JAYXHS010000001.1"/>
</dbReference>